<gene>
    <name evidence="1" type="ORF">QWY29_16425</name>
</gene>
<dbReference type="Proteomes" id="UP001168537">
    <property type="component" value="Unassembled WGS sequence"/>
</dbReference>
<dbReference type="EMBL" id="JAUHJR010000008">
    <property type="protein sequence ID" value="MDN4162956.1"/>
    <property type="molecule type" value="Genomic_DNA"/>
</dbReference>
<dbReference type="RefSeq" id="WP_300962114.1">
    <property type="nucleotide sequence ID" value="NZ_JAUHJR010000008.1"/>
</dbReference>
<name>A0ABT8EYC4_9ACTN</name>
<keyword evidence="2" id="KW-1185">Reference proteome</keyword>
<evidence type="ECO:0000313" key="2">
    <source>
        <dbReference type="Proteomes" id="UP001168537"/>
    </source>
</evidence>
<protein>
    <recommendedName>
        <fullName evidence="3">Phage protein</fullName>
    </recommendedName>
</protein>
<organism evidence="1 2">
    <name type="scientific">Nocardioides abyssi</name>
    <dbReference type="NCBI Taxonomy" id="3058370"/>
    <lineage>
        <taxon>Bacteria</taxon>
        <taxon>Bacillati</taxon>
        <taxon>Actinomycetota</taxon>
        <taxon>Actinomycetes</taxon>
        <taxon>Propionibacteriales</taxon>
        <taxon>Nocardioidaceae</taxon>
        <taxon>Nocardioides</taxon>
    </lineage>
</organism>
<sequence length="54" mass="6224">MKIMHGPIGDTYAWLVIKEGHIVDQGYDEDPETAQQQMKAAAAFWETHTYEIEE</sequence>
<proteinExistence type="predicted"/>
<comment type="caution">
    <text evidence="1">The sequence shown here is derived from an EMBL/GenBank/DDBJ whole genome shotgun (WGS) entry which is preliminary data.</text>
</comment>
<evidence type="ECO:0008006" key="3">
    <source>
        <dbReference type="Google" id="ProtNLM"/>
    </source>
</evidence>
<evidence type="ECO:0000313" key="1">
    <source>
        <dbReference type="EMBL" id="MDN4162956.1"/>
    </source>
</evidence>
<reference evidence="1" key="1">
    <citation type="submission" date="2023-06" db="EMBL/GenBank/DDBJ databases">
        <title>Draft genome sequence of Nocardioides sp. SOB72.</title>
        <authorList>
            <person name="Zhang G."/>
        </authorList>
    </citation>
    <scope>NUCLEOTIDE SEQUENCE</scope>
    <source>
        <strain evidence="1">SOB72</strain>
    </source>
</reference>
<accession>A0ABT8EYC4</accession>